<organism evidence="1 2">
    <name type="scientific">Sphingobacterium multivorum</name>
    <dbReference type="NCBI Taxonomy" id="28454"/>
    <lineage>
        <taxon>Bacteria</taxon>
        <taxon>Pseudomonadati</taxon>
        <taxon>Bacteroidota</taxon>
        <taxon>Sphingobacteriia</taxon>
        <taxon>Sphingobacteriales</taxon>
        <taxon>Sphingobacteriaceae</taxon>
        <taxon>Sphingobacterium</taxon>
    </lineage>
</organism>
<gene>
    <name evidence="1" type="ORF">NCTC11343_02865</name>
</gene>
<reference evidence="1 2" key="1">
    <citation type="submission" date="2018-06" db="EMBL/GenBank/DDBJ databases">
        <authorList>
            <consortium name="Pathogen Informatics"/>
            <person name="Doyle S."/>
        </authorList>
    </citation>
    <scope>NUCLEOTIDE SEQUENCE [LARGE SCALE GENOMIC DNA]</scope>
    <source>
        <strain evidence="1 2">NCTC11343</strain>
    </source>
</reference>
<sequence>MLDGTYRYYKDGQITVSYTWNDTKDNTSYNGNVANSATLSLMVKDDPRDLSTMTYSDNQFRHKVVFYGTMPSLWGVSMGLRFSGIAGTRYSLAVNGNVNGDFVNSNDLAFVYNPSNKTHPITSNRAFKPFG</sequence>
<protein>
    <submittedName>
        <fullName evidence="1">Uncharacterized protein</fullName>
    </submittedName>
</protein>
<dbReference type="RefSeq" id="WP_218565384.1">
    <property type="nucleotide sequence ID" value="NZ_UAUU01000009.1"/>
</dbReference>
<accession>A0A2X2J6R7</accession>
<evidence type="ECO:0000313" key="2">
    <source>
        <dbReference type="Proteomes" id="UP000251241"/>
    </source>
</evidence>
<dbReference type="AlphaFoldDB" id="A0A2X2J6R7"/>
<evidence type="ECO:0000313" key="1">
    <source>
        <dbReference type="EMBL" id="SPZ87363.1"/>
    </source>
</evidence>
<dbReference type="Proteomes" id="UP000251241">
    <property type="component" value="Unassembled WGS sequence"/>
</dbReference>
<dbReference type="EMBL" id="UAUU01000009">
    <property type="protein sequence ID" value="SPZ87363.1"/>
    <property type="molecule type" value="Genomic_DNA"/>
</dbReference>
<proteinExistence type="predicted"/>
<name>A0A2X2J6R7_SPHMU</name>